<evidence type="ECO:0000313" key="3">
    <source>
        <dbReference type="Proteomes" id="UP000717585"/>
    </source>
</evidence>
<comment type="caution">
    <text evidence="2">The sequence shown here is derived from an EMBL/GenBank/DDBJ whole genome shotgun (WGS) entry which is preliminary data.</text>
</comment>
<dbReference type="InterPro" id="IPR017850">
    <property type="entry name" value="Alkaline_phosphatase_core_sf"/>
</dbReference>
<evidence type="ECO:0008006" key="4">
    <source>
        <dbReference type="Google" id="ProtNLM"/>
    </source>
</evidence>
<keyword evidence="1" id="KW-0732">Signal</keyword>
<dbReference type="Proteomes" id="UP000717585">
    <property type="component" value="Unassembled WGS sequence"/>
</dbReference>
<dbReference type="AlphaFoldDB" id="A0A8J6AZ34"/>
<dbReference type="Pfam" id="PF02995">
    <property type="entry name" value="DUF229"/>
    <property type="match status" value="1"/>
</dbReference>
<feature type="signal peptide" evidence="1">
    <location>
        <begin position="1"/>
        <end position="24"/>
    </location>
</feature>
<reference evidence="2" key="1">
    <citation type="submission" date="2021-05" db="EMBL/GenBank/DDBJ databases">
        <title>A free-living protist that lacks canonical eukaryotic 1 DNA replication and segregation systems.</title>
        <authorList>
            <person name="Salas-Leiva D.E."/>
            <person name="Tromer E.C."/>
            <person name="Curtis B.A."/>
            <person name="Jerlstrom-Hultqvist J."/>
            <person name="Kolisko M."/>
            <person name="Yi Z."/>
            <person name="Salas-Leiva J.S."/>
            <person name="Gallot-Lavallee L."/>
            <person name="Kops G.J.P.L."/>
            <person name="Archibald J.M."/>
            <person name="Simpson A.G.B."/>
            <person name="Roger A.J."/>
        </authorList>
    </citation>
    <scope>NUCLEOTIDE SEQUENCE</scope>
    <source>
        <strain evidence="2">BICM</strain>
    </source>
</reference>
<gene>
    <name evidence="2" type="ORF">J8273_8766</name>
</gene>
<organism evidence="2 3">
    <name type="scientific">Carpediemonas membranifera</name>
    <dbReference type="NCBI Taxonomy" id="201153"/>
    <lineage>
        <taxon>Eukaryota</taxon>
        <taxon>Metamonada</taxon>
        <taxon>Carpediemonas-like organisms</taxon>
        <taxon>Carpediemonas</taxon>
    </lineage>
</organism>
<dbReference type="SUPFAM" id="SSF53649">
    <property type="entry name" value="Alkaline phosphatase-like"/>
    <property type="match status" value="1"/>
</dbReference>
<evidence type="ECO:0000313" key="2">
    <source>
        <dbReference type="EMBL" id="KAG9389474.1"/>
    </source>
</evidence>
<dbReference type="PANTHER" id="PTHR10974">
    <property type="entry name" value="FI08016P-RELATED"/>
    <property type="match status" value="1"/>
</dbReference>
<feature type="chain" id="PRO_5035307889" description="Sulfatase N-terminal domain-containing protein" evidence="1">
    <location>
        <begin position="25"/>
        <end position="776"/>
    </location>
</feature>
<dbReference type="GO" id="GO:0005615">
    <property type="term" value="C:extracellular space"/>
    <property type="evidence" value="ECO:0007669"/>
    <property type="project" value="TreeGrafter"/>
</dbReference>
<accession>A0A8J6AZ34</accession>
<proteinExistence type="predicted"/>
<evidence type="ECO:0000256" key="1">
    <source>
        <dbReference type="SAM" id="SignalP"/>
    </source>
</evidence>
<dbReference type="OrthoDB" id="413313at2759"/>
<protein>
    <recommendedName>
        <fullName evidence="4">Sulfatase N-terminal domain-containing protein</fullName>
    </recommendedName>
</protein>
<dbReference type="PANTHER" id="PTHR10974:SF1">
    <property type="entry name" value="FI08016P-RELATED"/>
    <property type="match status" value="1"/>
</dbReference>
<sequence length="776" mass="88514">MFGAILQRCMVRIALLLLLGFIYAARTDYDCIDEHYIGSLNVSEQLIHYGRTGAEMSPSAWGILERGYSIAQNPPACDRFHIVDFDYEYWTLKVNEPNVCPPECTIEWTGEHRTPASTEPDTRTFHPLENERVFTPEELYYDPEHWPGSWYLFVRCACTDKDGNKFVPSSIPQAMQSHKPGASLASVVKATFQGIHAPDTATAPEESEHEALGGLKHFAVLQLDAVSRTFLHYFGEKLYSHMNSDDRPYQATEMGNYNVVDQNTRGNMSPFWSGRVMDDDFPPTTFHTPKFWDDPTVGPKISDKFLIYDLFREAGFITADAHEFCESVTGSLTGHTDKFHHHFNYVYRDEVCDFTAHINGLNAPRVCRGGLPTSRDMTRWTSDLFEAHGDDKVALWIGTSESHCSDPYCTGWELDLVSDVVAMLMEQRNDTMMVLMSDHGNHYGEMFQTDVGFIAHKQPFCIILVPKWWASKYPDAMHNLRENRHNQMTTYDLYYTMRHLLENFPEESNRERITKNMKLQSTKQSPQSLFERLSIADDRPFARTCQEAGIPIEYCILSPSSYTATESQLCDPVVLKILDKSIEQANKNARAHLTSKYQPTNCVEIVRTSKCARMVQVLELDGQYNYHVLFDTNLETSFSMGVRVDKNGKIKYFGRSYQVSSTARFEQCRDKGASSQFCLCYPDSEFRRREAVRVRQQIIEEERAKQQAIDAAVEDLCPAATLSALSPLTKLSLLTLFVLALTVPLALWKNWGKVQRLGTHVQASLTMARSSQLPSY</sequence>
<keyword evidence="3" id="KW-1185">Reference proteome</keyword>
<dbReference type="EMBL" id="JAHDYR010000069">
    <property type="protein sequence ID" value="KAG9389474.1"/>
    <property type="molecule type" value="Genomic_DNA"/>
</dbReference>
<name>A0A8J6AZ34_9EUKA</name>
<dbReference type="InterPro" id="IPR004245">
    <property type="entry name" value="DUF229"/>
</dbReference>